<evidence type="ECO:0000259" key="2">
    <source>
        <dbReference type="Pfam" id="PF10276"/>
    </source>
</evidence>
<gene>
    <name evidence="3" type="ORF">B7Z01_07605</name>
</gene>
<feature type="region of interest" description="Disordered" evidence="1">
    <location>
        <begin position="1"/>
        <end position="26"/>
    </location>
</feature>
<dbReference type="Gene3D" id="2.60.260.40">
    <property type="entry name" value="q5lls5 like domains"/>
    <property type="match status" value="1"/>
</dbReference>
<dbReference type="AlphaFoldDB" id="A0A258FPG8"/>
<dbReference type="Pfam" id="PF10276">
    <property type="entry name" value="zf-CHCC"/>
    <property type="match status" value="1"/>
</dbReference>
<feature type="domain" description="Zinc finger CHCC-type" evidence="2">
    <location>
        <begin position="29"/>
        <end position="61"/>
    </location>
</feature>
<proteinExistence type="predicted"/>
<evidence type="ECO:0000313" key="3">
    <source>
        <dbReference type="EMBL" id="OYX33844.1"/>
    </source>
</evidence>
<dbReference type="InterPro" id="IPR019401">
    <property type="entry name" value="Znf_CHCC"/>
</dbReference>
<organism evidence="3 4">
    <name type="scientific">Brevundimonas subvibrioides</name>
    <dbReference type="NCBI Taxonomy" id="74313"/>
    <lineage>
        <taxon>Bacteria</taxon>
        <taxon>Pseudomonadati</taxon>
        <taxon>Pseudomonadota</taxon>
        <taxon>Alphaproteobacteria</taxon>
        <taxon>Caulobacterales</taxon>
        <taxon>Caulobacteraceae</taxon>
        <taxon>Brevundimonas</taxon>
    </lineage>
</organism>
<reference evidence="3 4" key="1">
    <citation type="submission" date="2017-03" db="EMBL/GenBank/DDBJ databases">
        <title>Lifting the veil on microbial sulfur biogeochemistry in mining wastewaters.</title>
        <authorList>
            <person name="Kantor R.S."/>
            <person name="Colenbrander Nelson T."/>
            <person name="Marshall S."/>
            <person name="Bennett D."/>
            <person name="Apte S."/>
            <person name="Camacho D."/>
            <person name="Thomas B.C."/>
            <person name="Warren L.A."/>
            <person name="Banfield J.F."/>
        </authorList>
    </citation>
    <scope>NUCLEOTIDE SEQUENCE [LARGE SCALE GENOMIC DNA]</scope>
    <source>
        <strain evidence="3">32-69-9</strain>
    </source>
</reference>
<dbReference type="Proteomes" id="UP000215595">
    <property type="component" value="Unassembled WGS sequence"/>
</dbReference>
<dbReference type="EMBL" id="NCEB01000013">
    <property type="protein sequence ID" value="OYX33844.1"/>
    <property type="molecule type" value="Genomic_DNA"/>
</dbReference>
<accession>A0A258FPG8</accession>
<sequence>MLISVDLPAPLGPRSPNIEPRGMTRSTPLSCDGGGVLGHPLVYLDMGGEDFVECGYCDRRFVLASDGHRENEYLDPAARGPGAH</sequence>
<evidence type="ECO:0000256" key="1">
    <source>
        <dbReference type="SAM" id="MobiDB-lite"/>
    </source>
</evidence>
<name>A0A258FPG8_9CAUL</name>
<protein>
    <recommendedName>
        <fullName evidence="2">Zinc finger CHCC-type domain-containing protein</fullName>
    </recommendedName>
</protein>
<comment type="caution">
    <text evidence="3">The sequence shown here is derived from an EMBL/GenBank/DDBJ whole genome shotgun (WGS) entry which is preliminary data.</text>
</comment>
<evidence type="ECO:0000313" key="4">
    <source>
        <dbReference type="Proteomes" id="UP000215595"/>
    </source>
</evidence>